<dbReference type="Pfam" id="PF00148">
    <property type="entry name" value="Oxidored_nitro"/>
    <property type="match status" value="1"/>
</dbReference>
<name>F5YCN4_LEAAZ</name>
<dbReference type="InParanoid" id="F5YCN4"/>
<dbReference type="OrthoDB" id="355920at2"/>
<feature type="domain" description="Nitrogenase/oxidoreductase component 1" evidence="1">
    <location>
        <begin position="12"/>
        <end position="424"/>
    </location>
</feature>
<keyword evidence="3" id="KW-1185">Reference proteome</keyword>
<dbReference type="AlphaFoldDB" id="F5YCN4"/>
<dbReference type="PANTHER" id="PTHR42956">
    <property type="entry name" value="NITROGENASE IRON-MOLYBDENUM COFACTOR BIOSYNTHESIS PROTEIN NIFE"/>
    <property type="match status" value="1"/>
</dbReference>
<evidence type="ECO:0000259" key="1">
    <source>
        <dbReference type="Pfam" id="PF00148"/>
    </source>
</evidence>
<evidence type="ECO:0000313" key="3">
    <source>
        <dbReference type="Proteomes" id="UP000009222"/>
    </source>
</evidence>
<evidence type="ECO:0000313" key="2">
    <source>
        <dbReference type="EMBL" id="AEF81169.1"/>
    </source>
</evidence>
<protein>
    <submittedName>
        <fullName evidence="2">NifK1</fullName>
    </submittedName>
</protein>
<reference evidence="2 3" key="2">
    <citation type="journal article" date="2011" name="ISME J.">
        <title>RNA-seq reveals cooperative metabolic interactions between two termite-gut spirochete species in co-culture.</title>
        <authorList>
            <person name="Rosenthal A.Z."/>
            <person name="Matson E.G."/>
            <person name="Eldar A."/>
            <person name="Leadbetter J.R."/>
        </authorList>
    </citation>
    <scope>NUCLEOTIDE SEQUENCE [LARGE SCALE GENOMIC DNA]</scope>
    <source>
        <strain evidence="3">ATCC BAA-888 / DSM 13862 / ZAS-9</strain>
    </source>
</reference>
<dbReference type="eggNOG" id="COG2710">
    <property type="taxonomic scope" value="Bacteria"/>
</dbReference>
<accession>F5YCN4</accession>
<organism evidence="2 3">
    <name type="scientific">Leadbettera azotonutricia (strain ATCC BAA-888 / DSM 13862 / ZAS-9)</name>
    <name type="common">Treponema azotonutricium</name>
    <dbReference type="NCBI Taxonomy" id="545695"/>
    <lineage>
        <taxon>Bacteria</taxon>
        <taxon>Pseudomonadati</taxon>
        <taxon>Spirochaetota</taxon>
        <taxon>Spirochaetia</taxon>
        <taxon>Spirochaetales</taxon>
        <taxon>Breznakiellaceae</taxon>
        <taxon>Leadbettera</taxon>
    </lineage>
</organism>
<dbReference type="KEGG" id="taz:TREAZ_1719"/>
<dbReference type="RefSeq" id="WP_015710305.1">
    <property type="nucleotide sequence ID" value="NC_015577.1"/>
</dbReference>
<dbReference type="PANTHER" id="PTHR42956:SF1">
    <property type="entry name" value="NITROGENASE IRON-MOLYBDENUM COFACTOR BIOSYNTHESIS PROTEIN NIFE"/>
    <property type="match status" value="1"/>
</dbReference>
<dbReference type="GO" id="GO:0016491">
    <property type="term" value="F:oxidoreductase activity"/>
    <property type="evidence" value="ECO:0007669"/>
    <property type="project" value="InterPro"/>
</dbReference>
<dbReference type="EMBL" id="CP001841">
    <property type="protein sequence ID" value="AEF81169.1"/>
    <property type="molecule type" value="Genomic_DNA"/>
</dbReference>
<dbReference type="Proteomes" id="UP000009222">
    <property type="component" value="Chromosome"/>
</dbReference>
<proteinExistence type="predicted"/>
<dbReference type="STRING" id="545695.TREAZ_1719"/>
<dbReference type="InterPro" id="IPR049939">
    <property type="entry name" value="NifE-like"/>
</dbReference>
<dbReference type="InterPro" id="IPR000510">
    <property type="entry name" value="Nase/OxRdtase_comp1"/>
</dbReference>
<gene>
    <name evidence="2" type="ordered locus">TREAZ_1719</name>
</gene>
<dbReference type="HOGENOM" id="CLU_025876_4_0_12"/>
<sequence>MHSILKNPRHGCELHGALKTLEEISGTVPIVHANAGCVYQHYNFDRAGVLAAGGISGPEIPATEVIEKQIVFGGASRLREEIKNAAKVIEGRLYVILGSCEAAMVGDDLAAMAKEARDISLPALCYPATGFRGGSHNGYANVLQSVLQQLPEIKKLNTEKTKGLVNILGILPKTDVFYKGDLEEIRRLVEAAGLKANIFFGTPDGVGDLERSVQAGHTLVFSHWGIAPAEQLKSKYGIPYTVFDSLPLGIDEAKEFFAALSAIPGADREKAKAFIENEEQQYQFYFRSISTVFFLEALARNVVLAGDTSSVNRIGKFLEKKLGASVKAAILTDRYGKDENKPPLPEGLGEKIIESSDSGEIEEIIRGSGAEFILGSAWETRIAKALGIQSLVISAPNSDRLLLHKTYAGIRGAYFLAEDYISAILQHKTEKEAEQRRLLESLSVSL</sequence>
<dbReference type="Gene3D" id="3.40.50.1980">
    <property type="entry name" value="Nitrogenase molybdenum iron protein domain"/>
    <property type="match status" value="3"/>
</dbReference>
<reference evidence="3" key="1">
    <citation type="submission" date="2009-12" db="EMBL/GenBank/DDBJ databases">
        <title>Complete sequence of Treponema azotonutricium strain ZAS-9.</title>
        <authorList>
            <person name="Tetu S.G."/>
            <person name="Matson E."/>
            <person name="Ren Q."/>
            <person name="Seshadri R."/>
            <person name="Elbourne L."/>
            <person name="Hassan K.A."/>
            <person name="Durkin A."/>
            <person name="Radune D."/>
            <person name="Mohamoud Y."/>
            <person name="Shay R."/>
            <person name="Jin S."/>
            <person name="Zhang X."/>
            <person name="Lucey K."/>
            <person name="Ballor N.R."/>
            <person name="Ottesen E."/>
            <person name="Rosenthal R."/>
            <person name="Allen A."/>
            <person name="Leadbetter J.R."/>
            <person name="Paulsen I.T."/>
        </authorList>
    </citation>
    <scope>NUCLEOTIDE SEQUENCE [LARGE SCALE GENOMIC DNA]</scope>
    <source>
        <strain evidence="3">ATCC BAA-888 / DSM 13862 / ZAS-9</strain>
    </source>
</reference>
<dbReference type="SUPFAM" id="SSF53807">
    <property type="entry name" value="Helical backbone' metal receptor"/>
    <property type="match status" value="1"/>
</dbReference>